<protein>
    <recommendedName>
        <fullName evidence="4">Bacterial Ig-like domain-containing protein</fullName>
    </recommendedName>
</protein>
<sequence length="205" mass="20137">MSWTRSLITALEVCVVPAGSAGCGSRGAQGRDGARSSPVGSLLDDRDEAGRPCREAGGEDAPEAGVEVAPDTGGGRDVRPAVRNFRFSPGGTGGRAAAGRGPARLCADGRPVATPRTPSRRLSARLVPRGTHQITARLYADDGSVWAVGGEPVESTAGVTVPEQDPGAGPAGTASASATGGPAGGADGRGRTGGRGSPADAEGAS</sequence>
<feature type="region of interest" description="Disordered" evidence="1">
    <location>
        <begin position="154"/>
        <end position="205"/>
    </location>
</feature>
<reference evidence="3" key="1">
    <citation type="journal article" date="2019" name="Int. J. Syst. Evol. Microbiol.">
        <title>The Global Catalogue of Microorganisms (GCM) 10K type strain sequencing project: providing services to taxonomists for standard genome sequencing and annotation.</title>
        <authorList>
            <consortium name="The Broad Institute Genomics Platform"/>
            <consortium name="The Broad Institute Genome Sequencing Center for Infectious Disease"/>
            <person name="Wu L."/>
            <person name="Ma J."/>
        </authorList>
    </citation>
    <scope>NUCLEOTIDE SEQUENCE [LARGE SCALE GENOMIC DNA]</scope>
    <source>
        <strain evidence="3">JCM 4816</strain>
    </source>
</reference>
<evidence type="ECO:0008006" key="4">
    <source>
        <dbReference type="Google" id="ProtNLM"/>
    </source>
</evidence>
<evidence type="ECO:0000256" key="1">
    <source>
        <dbReference type="SAM" id="MobiDB-lite"/>
    </source>
</evidence>
<feature type="region of interest" description="Disordered" evidence="1">
    <location>
        <begin position="22"/>
        <end position="80"/>
    </location>
</feature>
<organism evidence="2 3">
    <name type="scientific">Streptomyces prasinosporus</name>
    <dbReference type="NCBI Taxonomy" id="68256"/>
    <lineage>
        <taxon>Bacteria</taxon>
        <taxon>Bacillati</taxon>
        <taxon>Actinomycetota</taxon>
        <taxon>Actinomycetes</taxon>
        <taxon>Kitasatosporales</taxon>
        <taxon>Streptomycetaceae</taxon>
        <taxon>Streptomyces</taxon>
        <taxon>Streptomyces albogriseolus group</taxon>
    </lineage>
</organism>
<name>A0ABP6UFE2_9ACTN</name>
<dbReference type="EMBL" id="BAAAXF010000091">
    <property type="protein sequence ID" value="GAA3506481.1"/>
    <property type="molecule type" value="Genomic_DNA"/>
</dbReference>
<gene>
    <name evidence="2" type="ORF">GCM10019016_135960</name>
</gene>
<accession>A0ABP6UFE2</accession>
<dbReference type="Proteomes" id="UP001501455">
    <property type="component" value="Unassembled WGS sequence"/>
</dbReference>
<comment type="caution">
    <text evidence="2">The sequence shown here is derived from an EMBL/GenBank/DDBJ whole genome shotgun (WGS) entry which is preliminary data.</text>
</comment>
<evidence type="ECO:0000313" key="3">
    <source>
        <dbReference type="Proteomes" id="UP001501455"/>
    </source>
</evidence>
<proteinExistence type="predicted"/>
<dbReference type="PROSITE" id="PS51257">
    <property type="entry name" value="PROKAR_LIPOPROTEIN"/>
    <property type="match status" value="1"/>
</dbReference>
<feature type="compositionally biased region" description="Low complexity" evidence="1">
    <location>
        <begin position="167"/>
        <end position="180"/>
    </location>
</feature>
<feature type="compositionally biased region" description="Basic and acidic residues" evidence="1">
    <location>
        <begin position="48"/>
        <end position="57"/>
    </location>
</feature>
<keyword evidence="3" id="KW-1185">Reference proteome</keyword>
<evidence type="ECO:0000313" key="2">
    <source>
        <dbReference type="EMBL" id="GAA3506481.1"/>
    </source>
</evidence>
<dbReference type="RefSeq" id="WP_345586520.1">
    <property type="nucleotide sequence ID" value="NZ_BAAAXF010000091.1"/>
</dbReference>
<feature type="compositionally biased region" description="Gly residues" evidence="1">
    <location>
        <begin position="181"/>
        <end position="196"/>
    </location>
</feature>